<accession>A0A238BRP6</accession>
<dbReference type="InterPro" id="IPR048840">
    <property type="entry name" value="PolA_pol_NTPase"/>
</dbReference>
<evidence type="ECO:0000313" key="4">
    <source>
        <dbReference type="Proteomes" id="UP000242913"/>
    </source>
</evidence>
<dbReference type="InterPro" id="IPR043519">
    <property type="entry name" value="NT_sf"/>
</dbReference>
<protein>
    <recommendedName>
        <fullName evidence="2">Poly(A) polymerase nucleotidyltransferase domain-containing protein</fullName>
    </recommendedName>
</protein>
<organism evidence="3 4">
    <name type="scientific">Onchocerca flexuosa</name>
    <dbReference type="NCBI Taxonomy" id="387005"/>
    <lineage>
        <taxon>Eukaryota</taxon>
        <taxon>Metazoa</taxon>
        <taxon>Ecdysozoa</taxon>
        <taxon>Nematoda</taxon>
        <taxon>Chromadorea</taxon>
        <taxon>Rhabditida</taxon>
        <taxon>Spirurina</taxon>
        <taxon>Spiruromorpha</taxon>
        <taxon>Filarioidea</taxon>
        <taxon>Onchocercidae</taxon>
        <taxon>Onchocerca</taxon>
    </lineage>
</organism>
<dbReference type="SUPFAM" id="SSF81301">
    <property type="entry name" value="Nucleotidyltransferase"/>
    <property type="match status" value="1"/>
</dbReference>
<dbReference type="EMBL" id="KZ270037">
    <property type="protein sequence ID" value="OZC07248.1"/>
    <property type="molecule type" value="Genomic_DNA"/>
</dbReference>
<dbReference type="PANTHER" id="PTHR10682">
    <property type="entry name" value="POLY A POLYMERASE"/>
    <property type="match status" value="1"/>
</dbReference>
<dbReference type="Proteomes" id="UP000242913">
    <property type="component" value="Unassembled WGS sequence"/>
</dbReference>
<dbReference type="GO" id="GO:0005634">
    <property type="term" value="C:nucleus"/>
    <property type="evidence" value="ECO:0007669"/>
    <property type="project" value="TreeGrafter"/>
</dbReference>
<dbReference type="GO" id="GO:1990817">
    <property type="term" value="F:poly(A) RNA polymerase activity"/>
    <property type="evidence" value="ECO:0007669"/>
    <property type="project" value="TreeGrafter"/>
</dbReference>
<dbReference type="PANTHER" id="PTHR10682:SF10">
    <property type="entry name" value="POLYNUCLEOTIDE ADENYLYLTRANSFERASE"/>
    <property type="match status" value="1"/>
</dbReference>
<keyword evidence="4" id="KW-1185">Reference proteome</keyword>
<evidence type="ECO:0000313" key="3">
    <source>
        <dbReference type="EMBL" id="OZC07248.1"/>
    </source>
</evidence>
<gene>
    <name evidence="3" type="ORF">X798_05727</name>
</gene>
<sequence>MPQEVRQNTTIDSSNSNEKDNKSTTTYLGVSQPISISGPDEFDIVMSAKLDEYLQANGYFETDEEMNLRLKVLSKINAYVKKWVCIVSKRKVRLLCF</sequence>
<dbReference type="Pfam" id="PF20750">
    <property type="entry name" value="PAP_NTPase"/>
    <property type="match status" value="1"/>
</dbReference>
<evidence type="ECO:0000259" key="2">
    <source>
        <dbReference type="Pfam" id="PF20750"/>
    </source>
</evidence>
<name>A0A238BRP6_9BILA</name>
<feature type="compositionally biased region" description="Polar residues" evidence="1">
    <location>
        <begin position="1"/>
        <end position="11"/>
    </location>
</feature>
<reference evidence="3 4" key="1">
    <citation type="submission" date="2015-12" db="EMBL/GenBank/DDBJ databases">
        <title>Draft genome of the nematode, Onchocerca flexuosa.</title>
        <authorList>
            <person name="Mitreva M."/>
        </authorList>
    </citation>
    <scope>NUCLEOTIDE SEQUENCE [LARGE SCALE GENOMIC DNA]</scope>
    <source>
        <strain evidence="3">Red Deer</strain>
    </source>
</reference>
<dbReference type="AlphaFoldDB" id="A0A238BRP6"/>
<dbReference type="OrthoDB" id="6537946at2759"/>
<feature type="domain" description="Poly(A) polymerase nucleotidyltransferase" evidence="2">
    <location>
        <begin position="29"/>
        <end position="91"/>
    </location>
</feature>
<proteinExistence type="predicted"/>
<evidence type="ECO:0000256" key="1">
    <source>
        <dbReference type="SAM" id="MobiDB-lite"/>
    </source>
</evidence>
<feature type="region of interest" description="Disordered" evidence="1">
    <location>
        <begin position="1"/>
        <end position="26"/>
    </location>
</feature>